<feature type="domain" description="HTH lysR-type" evidence="5">
    <location>
        <begin position="1"/>
        <end position="58"/>
    </location>
</feature>
<evidence type="ECO:0000256" key="1">
    <source>
        <dbReference type="ARBA" id="ARBA00009437"/>
    </source>
</evidence>
<dbReference type="InterPro" id="IPR036390">
    <property type="entry name" value="WH_DNA-bd_sf"/>
</dbReference>
<dbReference type="PANTHER" id="PTHR30346">
    <property type="entry name" value="TRANSCRIPTIONAL DUAL REGULATOR HCAR-RELATED"/>
    <property type="match status" value="1"/>
</dbReference>
<dbReference type="InterPro" id="IPR000847">
    <property type="entry name" value="LysR_HTH_N"/>
</dbReference>
<dbReference type="EMBL" id="CP029462">
    <property type="protein sequence ID" value="AXL20976.1"/>
    <property type="molecule type" value="Genomic_DNA"/>
</dbReference>
<dbReference type="RefSeq" id="WP_087478203.1">
    <property type="nucleotide sequence ID" value="NZ_CP029462.1"/>
</dbReference>
<accession>A0A346AYN3</accession>
<name>A0A346AYN3_9FIRM</name>
<keyword evidence="7" id="KW-1185">Reference proteome</keyword>
<reference evidence="6 7" key="1">
    <citation type="submission" date="2018-05" db="EMBL/GenBank/DDBJ databases">
        <title>Complete genome sequence of Megasphaera sp. AJH120T, isolated from the ceca of a chicken.</title>
        <authorList>
            <person name="Maki J."/>
            <person name="Looft T."/>
        </authorList>
    </citation>
    <scope>NUCLEOTIDE SEQUENCE [LARGE SCALE GENOMIC DNA]</scope>
    <source>
        <strain evidence="6 7">AJH120</strain>
    </source>
</reference>
<evidence type="ECO:0000313" key="6">
    <source>
        <dbReference type="EMBL" id="AXL20976.1"/>
    </source>
</evidence>
<evidence type="ECO:0000256" key="3">
    <source>
        <dbReference type="ARBA" id="ARBA00023125"/>
    </source>
</evidence>
<dbReference type="GO" id="GO:0032993">
    <property type="term" value="C:protein-DNA complex"/>
    <property type="evidence" value="ECO:0007669"/>
    <property type="project" value="TreeGrafter"/>
</dbReference>
<dbReference type="CDD" id="cd05466">
    <property type="entry name" value="PBP2_LTTR_substrate"/>
    <property type="match status" value="1"/>
</dbReference>
<dbReference type="SUPFAM" id="SSF46785">
    <property type="entry name" value="Winged helix' DNA-binding domain"/>
    <property type="match status" value="1"/>
</dbReference>
<comment type="similarity">
    <text evidence="1">Belongs to the LysR transcriptional regulatory family.</text>
</comment>
<dbReference type="InterPro" id="IPR036388">
    <property type="entry name" value="WH-like_DNA-bd_sf"/>
</dbReference>
<sequence>MTLQQLKYVIELSKHNSISSAAQSLSISQPSLSMAVKELEEEFHITILNRNHRGVSFTAQGLDFLRFARSIIEQTSRLQTYFDRSAGRQDKPHLTIAAHYDIFAADSFTSYLQTLSGDAYSLSICEGRTGEVIRQVAEQQSQIGVLLMSPRTTAYNHAVFTKRNLDFTSLKTVSPCLYVRSTHPLAQSASVSLKDLVSYPHVKMKRENTNNYLSEELLPDIRSEKEIQVTDRNTMFTIIKNTDAYALGSCRLPQGICCDGICSIPLHTANTLTVGWIHLKGISIAPECRHYLEWLEHCLQASQPDQD</sequence>
<dbReference type="Gene3D" id="1.10.10.10">
    <property type="entry name" value="Winged helix-like DNA-binding domain superfamily/Winged helix DNA-binding domain"/>
    <property type="match status" value="1"/>
</dbReference>
<protein>
    <submittedName>
        <fullName evidence="6">LysR family transcriptional regulator</fullName>
    </submittedName>
</protein>
<dbReference type="PRINTS" id="PR00039">
    <property type="entry name" value="HTHLYSR"/>
</dbReference>
<dbReference type="PROSITE" id="PS50931">
    <property type="entry name" value="HTH_LYSR"/>
    <property type="match status" value="1"/>
</dbReference>
<keyword evidence="4" id="KW-0804">Transcription</keyword>
<gene>
    <name evidence="6" type="ORF">DKB62_05020</name>
</gene>
<dbReference type="SUPFAM" id="SSF53850">
    <property type="entry name" value="Periplasmic binding protein-like II"/>
    <property type="match status" value="1"/>
</dbReference>
<dbReference type="Proteomes" id="UP000254337">
    <property type="component" value="Chromosome"/>
</dbReference>
<organism evidence="6 7">
    <name type="scientific">Megasphaera stantonii</name>
    <dbReference type="NCBI Taxonomy" id="2144175"/>
    <lineage>
        <taxon>Bacteria</taxon>
        <taxon>Bacillati</taxon>
        <taxon>Bacillota</taxon>
        <taxon>Negativicutes</taxon>
        <taxon>Veillonellales</taxon>
        <taxon>Veillonellaceae</taxon>
        <taxon>Megasphaera</taxon>
    </lineage>
</organism>
<dbReference type="AlphaFoldDB" id="A0A346AYN3"/>
<keyword evidence="2" id="KW-0805">Transcription regulation</keyword>
<proteinExistence type="inferred from homology"/>
<dbReference type="GO" id="GO:0003700">
    <property type="term" value="F:DNA-binding transcription factor activity"/>
    <property type="evidence" value="ECO:0007669"/>
    <property type="project" value="InterPro"/>
</dbReference>
<evidence type="ECO:0000313" key="7">
    <source>
        <dbReference type="Proteomes" id="UP000254337"/>
    </source>
</evidence>
<dbReference type="GO" id="GO:0003677">
    <property type="term" value="F:DNA binding"/>
    <property type="evidence" value="ECO:0007669"/>
    <property type="project" value="UniProtKB-KW"/>
</dbReference>
<dbReference type="Gene3D" id="3.40.190.290">
    <property type="match status" value="1"/>
</dbReference>
<dbReference type="FunFam" id="1.10.10.10:FF:000001">
    <property type="entry name" value="LysR family transcriptional regulator"/>
    <property type="match status" value="1"/>
</dbReference>
<dbReference type="PANTHER" id="PTHR30346:SF0">
    <property type="entry name" value="HCA OPERON TRANSCRIPTIONAL ACTIVATOR HCAR"/>
    <property type="match status" value="1"/>
</dbReference>
<evidence type="ECO:0000256" key="4">
    <source>
        <dbReference type="ARBA" id="ARBA00023163"/>
    </source>
</evidence>
<keyword evidence="3" id="KW-0238">DNA-binding</keyword>
<dbReference type="OrthoDB" id="107670at2"/>
<dbReference type="KEGG" id="meg:DKB62_05020"/>
<evidence type="ECO:0000259" key="5">
    <source>
        <dbReference type="PROSITE" id="PS50931"/>
    </source>
</evidence>
<evidence type="ECO:0000256" key="2">
    <source>
        <dbReference type="ARBA" id="ARBA00023015"/>
    </source>
</evidence>
<dbReference type="Pfam" id="PF00126">
    <property type="entry name" value="HTH_1"/>
    <property type="match status" value="1"/>
</dbReference>